<dbReference type="Pfam" id="PF16188">
    <property type="entry name" value="Peptidase_M24_C"/>
    <property type="match status" value="1"/>
</dbReference>
<dbReference type="InterPro" id="IPR000994">
    <property type="entry name" value="Pept_M24"/>
</dbReference>
<dbReference type="InterPro" id="IPR036005">
    <property type="entry name" value="Creatinase/aminopeptidase-like"/>
</dbReference>
<organism evidence="3 4">
    <name type="scientific">Candidatus Thiomargarita nelsonii</name>
    <dbReference type="NCBI Taxonomy" id="1003181"/>
    <lineage>
        <taxon>Bacteria</taxon>
        <taxon>Pseudomonadati</taxon>
        <taxon>Pseudomonadota</taxon>
        <taxon>Gammaproteobacteria</taxon>
        <taxon>Thiotrichales</taxon>
        <taxon>Thiotrichaceae</taxon>
        <taxon>Thiomargarita</taxon>
    </lineage>
</organism>
<comment type="caution">
    <text evidence="3">The sequence shown here is derived from an EMBL/GenBank/DDBJ whole genome shotgun (WGS) entry which is preliminary data.</text>
</comment>
<dbReference type="Proteomes" id="UP000030428">
    <property type="component" value="Unassembled WGS sequence"/>
</dbReference>
<dbReference type="PANTHER" id="PTHR43763:SF6">
    <property type="entry name" value="XAA-PRO AMINOPEPTIDASE 1"/>
    <property type="match status" value="1"/>
</dbReference>
<dbReference type="PANTHER" id="PTHR43763">
    <property type="entry name" value="XAA-PRO AMINOPEPTIDASE 1"/>
    <property type="match status" value="1"/>
</dbReference>
<dbReference type="EMBL" id="JSZA02000148">
    <property type="protein sequence ID" value="KHD05196.1"/>
    <property type="molecule type" value="Genomic_DNA"/>
</dbReference>
<sequence>MYRAKFNTLVLKGHIRLATCRFPEGTTGSQLDVLARYALWQAGLDFDHGTGHGVGSYLSVHEGPQRISKSLNNVALKPGMIISIEPGYYKEGAYGIRIENLVLVTDLEMIEMGEHPMMGFEILTLAPIDLNLVVPSLLSEDEFAWLNSYHKRVFDEIGPALDEEARCWLADVTRSKAKALDSKISVPLH</sequence>
<evidence type="ECO:0008006" key="5">
    <source>
        <dbReference type="Google" id="ProtNLM"/>
    </source>
</evidence>
<dbReference type="InterPro" id="IPR050422">
    <property type="entry name" value="X-Pro_aminopeptidase_P"/>
</dbReference>
<keyword evidence="4" id="KW-1185">Reference proteome</keyword>
<feature type="domain" description="Peptidase M24 C-terminal" evidence="2">
    <location>
        <begin position="116"/>
        <end position="174"/>
    </location>
</feature>
<accession>A0A0A6RN05</accession>
<evidence type="ECO:0000313" key="4">
    <source>
        <dbReference type="Proteomes" id="UP000030428"/>
    </source>
</evidence>
<dbReference type="Pfam" id="PF00557">
    <property type="entry name" value="Peptidase_M24"/>
    <property type="match status" value="1"/>
</dbReference>
<name>A0A0A6RN05_9GAMM</name>
<dbReference type="Gene3D" id="3.90.230.10">
    <property type="entry name" value="Creatinase/methionine aminopeptidase superfamily"/>
    <property type="match status" value="1"/>
</dbReference>
<gene>
    <name evidence="3" type="ORF">PN36_25975</name>
</gene>
<protein>
    <recommendedName>
        <fullName evidence="5">Xaa-Pro aminopeptidase</fullName>
    </recommendedName>
</protein>
<reference evidence="3 4" key="1">
    <citation type="journal article" date="2016" name="Front. Microbiol.">
        <title>Single-Cell (Meta-)Genomics of a Dimorphic Candidatus Thiomargarita nelsonii Reveals Genomic Plasticity.</title>
        <authorList>
            <person name="Flood B.E."/>
            <person name="Fliss P."/>
            <person name="Jones D.S."/>
            <person name="Dick G.J."/>
            <person name="Jain S."/>
            <person name="Kaster A.K."/>
            <person name="Winkel M."/>
            <person name="Mussmann M."/>
            <person name="Bailey J."/>
        </authorList>
    </citation>
    <scope>NUCLEOTIDE SEQUENCE [LARGE SCALE GENOMIC DNA]</scope>
    <source>
        <strain evidence="3">Hydrate Ridge</strain>
    </source>
</reference>
<proteinExistence type="predicted"/>
<evidence type="ECO:0000313" key="3">
    <source>
        <dbReference type="EMBL" id="KHD05196.1"/>
    </source>
</evidence>
<evidence type="ECO:0000259" key="2">
    <source>
        <dbReference type="Pfam" id="PF16188"/>
    </source>
</evidence>
<feature type="domain" description="Peptidase M24" evidence="1">
    <location>
        <begin position="7"/>
        <end position="106"/>
    </location>
</feature>
<dbReference type="SUPFAM" id="SSF55920">
    <property type="entry name" value="Creatinase/aminopeptidase"/>
    <property type="match status" value="1"/>
</dbReference>
<dbReference type="AlphaFoldDB" id="A0A0A6RN05"/>
<dbReference type="InterPro" id="IPR032416">
    <property type="entry name" value="Peptidase_M24_C"/>
</dbReference>
<evidence type="ECO:0000259" key="1">
    <source>
        <dbReference type="Pfam" id="PF00557"/>
    </source>
</evidence>